<keyword evidence="1" id="KW-0812">Transmembrane</keyword>
<accession>A0ABW5NV56</accession>
<evidence type="ECO:0000256" key="1">
    <source>
        <dbReference type="SAM" id="Phobius"/>
    </source>
</evidence>
<proteinExistence type="predicted"/>
<sequence length="141" mass="16598">MVAITNLIDTLIDNKKASVTMDELISYPKDTLGFHVGNFLFNHSHDAQPQPEMIDILRVLINEEVSDKEEIAMHFYLFGNGDLALKNLFVILTGSLLYPFKIRYFYKRYKDGKNALRFYDLNHFRMLHLPLERIKDTFLIR</sequence>
<keyword evidence="1" id="KW-1133">Transmembrane helix</keyword>
<dbReference type="Proteomes" id="UP001597480">
    <property type="component" value="Unassembled WGS sequence"/>
</dbReference>
<gene>
    <name evidence="2" type="ORF">ACFSR3_12770</name>
</gene>
<protein>
    <submittedName>
        <fullName evidence="2">Uncharacterized protein</fullName>
    </submittedName>
</protein>
<keyword evidence="1" id="KW-0472">Membrane</keyword>
<organism evidence="2 3">
    <name type="scientific">Flavobacterium suzhouense</name>
    <dbReference type="NCBI Taxonomy" id="1529638"/>
    <lineage>
        <taxon>Bacteria</taxon>
        <taxon>Pseudomonadati</taxon>
        <taxon>Bacteroidota</taxon>
        <taxon>Flavobacteriia</taxon>
        <taxon>Flavobacteriales</taxon>
        <taxon>Flavobacteriaceae</taxon>
        <taxon>Flavobacterium</taxon>
    </lineage>
</organism>
<dbReference type="RefSeq" id="WP_379821436.1">
    <property type="nucleotide sequence ID" value="NZ_JBHUMD010000026.1"/>
</dbReference>
<reference evidence="3" key="1">
    <citation type="journal article" date="2019" name="Int. J. Syst. Evol. Microbiol.">
        <title>The Global Catalogue of Microorganisms (GCM) 10K type strain sequencing project: providing services to taxonomists for standard genome sequencing and annotation.</title>
        <authorList>
            <consortium name="The Broad Institute Genomics Platform"/>
            <consortium name="The Broad Institute Genome Sequencing Center for Infectious Disease"/>
            <person name="Wu L."/>
            <person name="Ma J."/>
        </authorList>
    </citation>
    <scope>NUCLEOTIDE SEQUENCE [LARGE SCALE GENOMIC DNA]</scope>
    <source>
        <strain evidence="3">KCTC 42107</strain>
    </source>
</reference>
<keyword evidence="3" id="KW-1185">Reference proteome</keyword>
<feature type="transmembrane region" description="Helical" evidence="1">
    <location>
        <begin position="83"/>
        <end position="100"/>
    </location>
</feature>
<evidence type="ECO:0000313" key="3">
    <source>
        <dbReference type="Proteomes" id="UP001597480"/>
    </source>
</evidence>
<dbReference type="EMBL" id="JBHUMD010000026">
    <property type="protein sequence ID" value="MFD2602934.1"/>
    <property type="molecule type" value="Genomic_DNA"/>
</dbReference>
<name>A0ABW5NV56_9FLAO</name>
<comment type="caution">
    <text evidence="2">The sequence shown here is derived from an EMBL/GenBank/DDBJ whole genome shotgun (WGS) entry which is preliminary data.</text>
</comment>
<evidence type="ECO:0000313" key="2">
    <source>
        <dbReference type="EMBL" id="MFD2602934.1"/>
    </source>
</evidence>